<dbReference type="Proteomes" id="UP000799778">
    <property type="component" value="Unassembled WGS sequence"/>
</dbReference>
<accession>A0A6A5XB50</accession>
<protein>
    <submittedName>
        <fullName evidence="2">Uncharacterized protein</fullName>
    </submittedName>
</protein>
<organism evidence="2 3">
    <name type="scientific">Aaosphaeria arxii CBS 175.79</name>
    <dbReference type="NCBI Taxonomy" id="1450172"/>
    <lineage>
        <taxon>Eukaryota</taxon>
        <taxon>Fungi</taxon>
        <taxon>Dikarya</taxon>
        <taxon>Ascomycota</taxon>
        <taxon>Pezizomycotina</taxon>
        <taxon>Dothideomycetes</taxon>
        <taxon>Pleosporomycetidae</taxon>
        <taxon>Pleosporales</taxon>
        <taxon>Pleosporales incertae sedis</taxon>
        <taxon>Aaosphaeria</taxon>
    </lineage>
</organism>
<dbReference type="EMBL" id="ML978077">
    <property type="protein sequence ID" value="KAF2009994.1"/>
    <property type="molecule type" value="Genomic_DNA"/>
</dbReference>
<evidence type="ECO:0000256" key="1">
    <source>
        <dbReference type="SAM" id="MobiDB-lite"/>
    </source>
</evidence>
<reference evidence="2" key="1">
    <citation type="journal article" date="2020" name="Stud. Mycol.">
        <title>101 Dothideomycetes genomes: a test case for predicting lifestyles and emergence of pathogens.</title>
        <authorList>
            <person name="Haridas S."/>
            <person name="Albert R."/>
            <person name="Binder M."/>
            <person name="Bloem J."/>
            <person name="Labutti K."/>
            <person name="Salamov A."/>
            <person name="Andreopoulos B."/>
            <person name="Baker S."/>
            <person name="Barry K."/>
            <person name="Bills G."/>
            <person name="Bluhm B."/>
            <person name="Cannon C."/>
            <person name="Castanera R."/>
            <person name="Culley D."/>
            <person name="Daum C."/>
            <person name="Ezra D."/>
            <person name="Gonzalez J."/>
            <person name="Henrissat B."/>
            <person name="Kuo A."/>
            <person name="Liang C."/>
            <person name="Lipzen A."/>
            <person name="Lutzoni F."/>
            <person name="Magnuson J."/>
            <person name="Mondo S."/>
            <person name="Nolan M."/>
            <person name="Ohm R."/>
            <person name="Pangilinan J."/>
            <person name="Park H.-J."/>
            <person name="Ramirez L."/>
            <person name="Alfaro M."/>
            <person name="Sun H."/>
            <person name="Tritt A."/>
            <person name="Yoshinaga Y."/>
            <person name="Zwiers L.-H."/>
            <person name="Turgeon B."/>
            <person name="Goodwin S."/>
            <person name="Spatafora J."/>
            <person name="Crous P."/>
            <person name="Grigoriev I."/>
        </authorList>
    </citation>
    <scope>NUCLEOTIDE SEQUENCE</scope>
    <source>
        <strain evidence="2">CBS 175.79</strain>
    </source>
</reference>
<feature type="compositionally biased region" description="Basic residues" evidence="1">
    <location>
        <begin position="53"/>
        <end position="76"/>
    </location>
</feature>
<evidence type="ECO:0000313" key="3">
    <source>
        <dbReference type="Proteomes" id="UP000799778"/>
    </source>
</evidence>
<feature type="region of interest" description="Disordered" evidence="1">
    <location>
        <begin position="48"/>
        <end position="77"/>
    </location>
</feature>
<name>A0A6A5XB50_9PLEO</name>
<dbReference type="AlphaFoldDB" id="A0A6A5XB50"/>
<evidence type="ECO:0000313" key="2">
    <source>
        <dbReference type="EMBL" id="KAF2009994.1"/>
    </source>
</evidence>
<keyword evidence="3" id="KW-1185">Reference proteome</keyword>
<dbReference type="GeneID" id="54291942"/>
<dbReference type="OrthoDB" id="3791698at2759"/>
<sequence length="253" mass="29229">MSFCNTCGEMFEGPGSYCLYHDPYSTKHSFGYNKLDFDGFPSIKYRTGQGSHGHNHHRHHQQQHHLHHPHTHHTSHKLKDYDTYDVLGRYDNSLDLVAPSDSALIQYNDQTALQPFNNYNYNYQTSNSQSHPILAAAASTFTRLTANYSINHMSFSMAPNGTKSVNVSANKDREQCSTCKKWFPDHEKLRNHMWELPSGCEVHNMCFTRDEESFHGTRCRHDRCFVKGCGSVYRKEGGWKTGVVENHVREFHL</sequence>
<dbReference type="RefSeq" id="XP_033378333.1">
    <property type="nucleotide sequence ID" value="XM_033534545.1"/>
</dbReference>
<proteinExistence type="predicted"/>
<gene>
    <name evidence="2" type="ORF">BU24DRAFT_68962</name>
</gene>